<comment type="caution">
    <text evidence="1">The sequence shown here is derived from an EMBL/GenBank/DDBJ whole genome shotgun (WGS) entry which is preliminary data.</text>
</comment>
<keyword evidence="2" id="KW-1185">Reference proteome</keyword>
<accession>A0AAV4NTT2</accession>
<name>A0AAV4NTT2_CAEEX</name>
<dbReference type="AlphaFoldDB" id="A0AAV4NTT2"/>
<dbReference type="Proteomes" id="UP001054945">
    <property type="component" value="Unassembled WGS sequence"/>
</dbReference>
<evidence type="ECO:0000313" key="1">
    <source>
        <dbReference type="EMBL" id="GIX87014.1"/>
    </source>
</evidence>
<organism evidence="1 2">
    <name type="scientific">Caerostris extrusa</name>
    <name type="common">Bark spider</name>
    <name type="synonym">Caerostris bankana</name>
    <dbReference type="NCBI Taxonomy" id="172846"/>
    <lineage>
        <taxon>Eukaryota</taxon>
        <taxon>Metazoa</taxon>
        <taxon>Ecdysozoa</taxon>
        <taxon>Arthropoda</taxon>
        <taxon>Chelicerata</taxon>
        <taxon>Arachnida</taxon>
        <taxon>Araneae</taxon>
        <taxon>Araneomorphae</taxon>
        <taxon>Entelegynae</taxon>
        <taxon>Araneoidea</taxon>
        <taxon>Araneidae</taxon>
        <taxon>Caerostris</taxon>
    </lineage>
</organism>
<dbReference type="EMBL" id="BPLR01021195">
    <property type="protein sequence ID" value="GIX87014.1"/>
    <property type="molecule type" value="Genomic_DNA"/>
</dbReference>
<proteinExistence type="predicted"/>
<protein>
    <submittedName>
        <fullName evidence="1">Uncharacterized protein</fullName>
    </submittedName>
</protein>
<sequence length="112" mass="13140">MLLLQTKIGTEGFHARQDNSFAIPLLIHGSGRIWLHSNHLNRNKLFLFIVRESYSFETNGSRKLSCHRSKTFIHYATHKLFTSRKALLRKSMRSGKTILWRYLNAFNFTSID</sequence>
<reference evidence="1 2" key="1">
    <citation type="submission" date="2021-06" db="EMBL/GenBank/DDBJ databases">
        <title>Caerostris extrusa draft genome.</title>
        <authorList>
            <person name="Kono N."/>
            <person name="Arakawa K."/>
        </authorList>
    </citation>
    <scope>NUCLEOTIDE SEQUENCE [LARGE SCALE GENOMIC DNA]</scope>
</reference>
<gene>
    <name evidence="1" type="ORF">CEXT_482091</name>
</gene>
<evidence type="ECO:0000313" key="2">
    <source>
        <dbReference type="Proteomes" id="UP001054945"/>
    </source>
</evidence>